<name>A0A432Y0I7_9GAMM</name>
<comment type="caution">
    <text evidence="2">The sequence shown here is derived from an EMBL/GenBank/DDBJ whole genome shotgun (WGS) entry which is preliminary data.</text>
</comment>
<proteinExistence type="predicted"/>
<reference evidence="3" key="1">
    <citation type="journal article" date="2018" name="Front. Microbiol.">
        <title>Genome-Based Analysis Reveals the Taxonomy and Diversity of the Family Idiomarinaceae.</title>
        <authorList>
            <person name="Liu Y."/>
            <person name="Lai Q."/>
            <person name="Shao Z."/>
        </authorList>
    </citation>
    <scope>NUCLEOTIDE SEQUENCE [LARGE SCALE GENOMIC DNA]</scope>
    <source>
        <strain evidence="3">BH195</strain>
    </source>
</reference>
<gene>
    <name evidence="2" type="ORF">CWI69_03390</name>
</gene>
<dbReference type="Proteomes" id="UP000287198">
    <property type="component" value="Unassembled WGS sequence"/>
</dbReference>
<dbReference type="OrthoDB" id="8685152at2"/>
<keyword evidence="1" id="KW-0472">Membrane</keyword>
<dbReference type="EMBL" id="PIPW01000001">
    <property type="protein sequence ID" value="RUO54470.1"/>
    <property type="molecule type" value="Genomic_DNA"/>
</dbReference>
<keyword evidence="3" id="KW-1185">Reference proteome</keyword>
<sequence>MALIHCPSCNKRISDKAKTCPHCEFVLAGRTSEDIEREQLRAVQRRKDKLLSQSMLALLLAIGAFTYVFLEQPHPDSWYAKVSYGLMGLSVIWFLINRVRIMLLKRGR</sequence>
<keyword evidence="1" id="KW-1133">Transmembrane helix</keyword>
<feature type="transmembrane region" description="Helical" evidence="1">
    <location>
        <begin position="82"/>
        <end position="99"/>
    </location>
</feature>
<accession>A0A432Y0I7</accession>
<feature type="transmembrane region" description="Helical" evidence="1">
    <location>
        <begin position="50"/>
        <end position="70"/>
    </location>
</feature>
<protein>
    <recommendedName>
        <fullName evidence="4">Zinc ribbon domain-containing protein</fullName>
    </recommendedName>
</protein>
<evidence type="ECO:0000256" key="1">
    <source>
        <dbReference type="SAM" id="Phobius"/>
    </source>
</evidence>
<dbReference type="RefSeq" id="WP_126761885.1">
    <property type="nucleotide sequence ID" value="NZ_JBHLTZ010000004.1"/>
</dbReference>
<keyword evidence="1" id="KW-0812">Transmembrane</keyword>
<evidence type="ECO:0008006" key="4">
    <source>
        <dbReference type="Google" id="ProtNLM"/>
    </source>
</evidence>
<organism evidence="2 3">
    <name type="scientific">Pseudidiomarina halophila</name>
    <dbReference type="NCBI Taxonomy" id="1449799"/>
    <lineage>
        <taxon>Bacteria</taxon>
        <taxon>Pseudomonadati</taxon>
        <taxon>Pseudomonadota</taxon>
        <taxon>Gammaproteobacteria</taxon>
        <taxon>Alteromonadales</taxon>
        <taxon>Idiomarinaceae</taxon>
        <taxon>Pseudidiomarina</taxon>
    </lineage>
</organism>
<evidence type="ECO:0000313" key="3">
    <source>
        <dbReference type="Proteomes" id="UP000287198"/>
    </source>
</evidence>
<evidence type="ECO:0000313" key="2">
    <source>
        <dbReference type="EMBL" id="RUO54470.1"/>
    </source>
</evidence>
<dbReference type="AlphaFoldDB" id="A0A432Y0I7"/>